<dbReference type="AlphaFoldDB" id="A0A538SF68"/>
<accession>A0A538SF68</accession>
<dbReference type="PROSITE" id="PS51257">
    <property type="entry name" value="PROKAR_LIPOPROTEIN"/>
    <property type="match status" value="1"/>
</dbReference>
<sequence length="145" mass="17003">MLRSFPTRWIAALAALVTVAGCAAGMAAVDAGHPAGRPHPSYYCYDCHGYRYFDPYYDWCAGYGFRYRWSAYPEVNDLYRARYLRIRESHPEYGRYRYRAGYREARRYREPASYEAWKFREEGRDGKRASLREKNAPARVVTGDP</sequence>
<feature type="region of interest" description="Disordered" evidence="1">
    <location>
        <begin position="123"/>
        <end position="145"/>
    </location>
</feature>
<feature type="compositionally biased region" description="Basic and acidic residues" evidence="1">
    <location>
        <begin position="123"/>
        <end position="136"/>
    </location>
</feature>
<dbReference type="EMBL" id="VBOS01000428">
    <property type="protein sequence ID" value="TMQ50014.1"/>
    <property type="molecule type" value="Genomic_DNA"/>
</dbReference>
<name>A0A538SF68_UNCEI</name>
<proteinExistence type="predicted"/>
<dbReference type="Proteomes" id="UP000317716">
    <property type="component" value="Unassembled WGS sequence"/>
</dbReference>
<comment type="caution">
    <text evidence="3">The sequence shown here is derived from an EMBL/GenBank/DDBJ whole genome shotgun (WGS) entry which is preliminary data.</text>
</comment>
<evidence type="ECO:0000256" key="2">
    <source>
        <dbReference type="SAM" id="SignalP"/>
    </source>
</evidence>
<organism evidence="3 4">
    <name type="scientific">Eiseniibacteriota bacterium</name>
    <dbReference type="NCBI Taxonomy" id="2212470"/>
    <lineage>
        <taxon>Bacteria</taxon>
        <taxon>Candidatus Eiseniibacteriota</taxon>
    </lineage>
</organism>
<gene>
    <name evidence="3" type="ORF">E6K72_11805</name>
</gene>
<evidence type="ECO:0000313" key="4">
    <source>
        <dbReference type="Proteomes" id="UP000317716"/>
    </source>
</evidence>
<evidence type="ECO:0008006" key="5">
    <source>
        <dbReference type="Google" id="ProtNLM"/>
    </source>
</evidence>
<keyword evidence="2" id="KW-0732">Signal</keyword>
<evidence type="ECO:0000256" key="1">
    <source>
        <dbReference type="SAM" id="MobiDB-lite"/>
    </source>
</evidence>
<feature type="chain" id="PRO_5021714762" description="Lipoprotein" evidence="2">
    <location>
        <begin position="24"/>
        <end position="145"/>
    </location>
</feature>
<evidence type="ECO:0000313" key="3">
    <source>
        <dbReference type="EMBL" id="TMQ50014.1"/>
    </source>
</evidence>
<protein>
    <recommendedName>
        <fullName evidence="5">Lipoprotein</fullName>
    </recommendedName>
</protein>
<reference evidence="3 4" key="1">
    <citation type="journal article" date="2019" name="Nat. Microbiol.">
        <title>Mediterranean grassland soil C-N compound turnover is dependent on rainfall and depth, and is mediated by genomically divergent microorganisms.</title>
        <authorList>
            <person name="Diamond S."/>
            <person name="Andeer P.F."/>
            <person name="Li Z."/>
            <person name="Crits-Christoph A."/>
            <person name="Burstein D."/>
            <person name="Anantharaman K."/>
            <person name="Lane K.R."/>
            <person name="Thomas B.C."/>
            <person name="Pan C."/>
            <person name="Northen T.R."/>
            <person name="Banfield J.F."/>
        </authorList>
    </citation>
    <scope>NUCLEOTIDE SEQUENCE [LARGE SCALE GENOMIC DNA]</scope>
    <source>
        <strain evidence="3">WS_2</strain>
    </source>
</reference>
<feature type="signal peptide" evidence="2">
    <location>
        <begin position="1"/>
        <end position="23"/>
    </location>
</feature>